<organism evidence="11 12">
    <name type="scientific">Heterodera trifolii</name>
    <dbReference type="NCBI Taxonomy" id="157864"/>
    <lineage>
        <taxon>Eukaryota</taxon>
        <taxon>Metazoa</taxon>
        <taxon>Ecdysozoa</taxon>
        <taxon>Nematoda</taxon>
        <taxon>Chromadorea</taxon>
        <taxon>Rhabditida</taxon>
        <taxon>Tylenchina</taxon>
        <taxon>Tylenchomorpha</taxon>
        <taxon>Tylenchoidea</taxon>
        <taxon>Heteroderidae</taxon>
        <taxon>Heteroderinae</taxon>
        <taxon>Heterodera</taxon>
    </lineage>
</organism>
<keyword evidence="7" id="KW-0238">DNA-binding</keyword>
<dbReference type="SUPFAM" id="SSF56672">
    <property type="entry name" value="DNA/RNA polymerases"/>
    <property type="match status" value="1"/>
</dbReference>
<dbReference type="Pfam" id="PF00665">
    <property type="entry name" value="rve"/>
    <property type="match status" value="1"/>
</dbReference>
<feature type="compositionally biased region" description="Acidic residues" evidence="9">
    <location>
        <begin position="1244"/>
        <end position="1260"/>
    </location>
</feature>
<protein>
    <recommendedName>
        <fullName evidence="2">DNA-directed DNA polymerase</fullName>
        <ecNumber evidence="2">2.7.7.7</ecNumber>
    </recommendedName>
</protein>
<accession>A0ABD2JLK1</accession>
<dbReference type="InterPro" id="IPR043502">
    <property type="entry name" value="DNA/RNA_pol_sf"/>
</dbReference>
<dbReference type="SUPFAM" id="SSF53098">
    <property type="entry name" value="Ribonuclease H-like"/>
    <property type="match status" value="2"/>
</dbReference>
<keyword evidence="6" id="KW-0239">DNA-directed DNA polymerase</keyword>
<reference evidence="11 12" key="1">
    <citation type="submission" date="2024-10" db="EMBL/GenBank/DDBJ databases">
        <authorList>
            <person name="Kim D."/>
        </authorList>
    </citation>
    <scope>NUCLEOTIDE SEQUENCE [LARGE SCALE GENOMIC DNA]</scope>
    <source>
        <strain evidence="11">BH-2024</strain>
    </source>
</reference>
<evidence type="ECO:0000313" key="11">
    <source>
        <dbReference type="EMBL" id="KAL3091437.1"/>
    </source>
</evidence>
<evidence type="ECO:0000256" key="3">
    <source>
        <dbReference type="ARBA" id="ARBA00022679"/>
    </source>
</evidence>
<evidence type="ECO:0000256" key="6">
    <source>
        <dbReference type="ARBA" id="ARBA00022932"/>
    </source>
</evidence>
<keyword evidence="3" id="KW-0808">Transferase</keyword>
<keyword evidence="12" id="KW-1185">Reference proteome</keyword>
<dbReference type="InterPro" id="IPR001584">
    <property type="entry name" value="Integrase_cat-core"/>
</dbReference>
<dbReference type="GO" id="GO:0006260">
    <property type="term" value="P:DNA replication"/>
    <property type="evidence" value="ECO:0007669"/>
    <property type="project" value="UniProtKB-KW"/>
</dbReference>
<dbReference type="GO" id="GO:0003677">
    <property type="term" value="F:DNA binding"/>
    <property type="evidence" value="ECO:0007669"/>
    <property type="project" value="UniProtKB-KW"/>
</dbReference>
<evidence type="ECO:0000256" key="8">
    <source>
        <dbReference type="ARBA" id="ARBA00049244"/>
    </source>
</evidence>
<comment type="catalytic activity">
    <reaction evidence="8">
        <text>DNA(n) + a 2'-deoxyribonucleoside 5'-triphosphate = DNA(n+1) + diphosphate</text>
        <dbReference type="Rhea" id="RHEA:22508"/>
        <dbReference type="Rhea" id="RHEA-COMP:17339"/>
        <dbReference type="Rhea" id="RHEA-COMP:17340"/>
        <dbReference type="ChEBI" id="CHEBI:33019"/>
        <dbReference type="ChEBI" id="CHEBI:61560"/>
        <dbReference type="ChEBI" id="CHEBI:173112"/>
        <dbReference type="EC" id="2.7.7.7"/>
    </reaction>
</comment>
<dbReference type="Gene3D" id="3.40.960.10">
    <property type="entry name" value="VSR Endonuclease"/>
    <property type="match status" value="1"/>
</dbReference>
<feature type="compositionally biased region" description="Polar residues" evidence="9">
    <location>
        <begin position="412"/>
        <end position="423"/>
    </location>
</feature>
<feature type="domain" description="Integrase catalytic" evidence="10">
    <location>
        <begin position="564"/>
        <end position="728"/>
    </location>
</feature>
<dbReference type="EC" id="2.7.7.7" evidence="2"/>
<comment type="similarity">
    <text evidence="1">Belongs to the DNA polymerase type-B family.</text>
</comment>
<keyword evidence="5" id="KW-0235">DNA replication</keyword>
<dbReference type="GO" id="GO:0042575">
    <property type="term" value="C:DNA polymerase complex"/>
    <property type="evidence" value="ECO:0007669"/>
    <property type="project" value="UniProtKB-ARBA"/>
</dbReference>
<evidence type="ECO:0000256" key="4">
    <source>
        <dbReference type="ARBA" id="ARBA00022695"/>
    </source>
</evidence>
<feature type="region of interest" description="Disordered" evidence="9">
    <location>
        <begin position="1237"/>
        <end position="1260"/>
    </location>
</feature>
<dbReference type="Gene3D" id="3.30.420.10">
    <property type="entry name" value="Ribonuclease H-like superfamily/Ribonuclease H"/>
    <property type="match status" value="2"/>
</dbReference>
<dbReference type="SUPFAM" id="SSF52540">
    <property type="entry name" value="P-loop containing nucleoside triphosphate hydrolases"/>
    <property type="match status" value="1"/>
</dbReference>
<dbReference type="InterPro" id="IPR023211">
    <property type="entry name" value="DNA_pol_palm_dom_sf"/>
</dbReference>
<dbReference type="Pfam" id="PF03175">
    <property type="entry name" value="DNA_pol_B_2"/>
    <property type="match status" value="2"/>
</dbReference>
<dbReference type="PANTHER" id="PTHR33568:SF3">
    <property type="entry name" value="DNA-DIRECTED DNA POLYMERASE"/>
    <property type="match status" value="1"/>
</dbReference>
<dbReference type="InterPro" id="IPR036397">
    <property type="entry name" value="RNaseH_sf"/>
</dbReference>
<evidence type="ECO:0000256" key="9">
    <source>
        <dbReference type="SAM" id="MobiDB-lite"/>
    </source>
</evidence>
<dbReference type="PANTHER" id="PTHR33568">
    <property type="entry name" value="DNA POLYMERASE"/>
    <property type="match status" value="1"/>
</dbReference>
<evidence type="ECO:0000256" key="1">
    <source>
        <dbReference type="ARBA" id="ARBA00005755"/>
    </source>
</evidence>
<evidence type="ECO:0000259" key="10">
    <source>
        <dbReference type="PROSITE" id="PS50994"/>
    </source>
</evidence>
<dbReference type="Gene3D" id="3.90.1600.10">
    <property type="entry name" value="Palm domain of DNA polymerase"/>
    <property type="match status" value="1"/>
</dbReference>
<feature type="compositionally biased region" description="Acidic residues" evidence="9">
    <location>
        <begin position="396"/>
        <end position="408"/>
    </location>
</feature>
<dbReference type="GO" id="GO:0003887">
    <property type="term" value="F:DNA-directed DNA polymerase activity"/>
    <property type="evidence" value="ECO:0007669"/>
    <property type="project" value="UniProtKB-KW"/>
</dbReference>
<dbReference type="EMBL" id="JBICBT010000942">
    <property type="protein sequence ID" value="KAL3091437.1"/>
    <property type="molecule type" value="Genomic_DNA"/>
</dbReference>
<sequence length="2260" mass="258869">MDSFPNIDHVDLQFRHPFTMIVSGSTGSGKSEWVMRLLHNLEKMISTPIERVIYGYGELNTNILNLQRTGKIGNVPVTVHSGVPSAEQVRDCAKKEKLLLILDDLVVGMSQQYLDALFTRGSHNWGVSVILVTQHLFNKELRVSRTNSHYLVLMRNPAGALQIRTIATHLFPSRTAYFMEAYRDACAKNFGYLLVDMHPEIIREASDEQILCMVEICLNILKGRVPLSPRHLKRLKTHAQVLRRLTRTRSSRSAKKVLLQHGDGLSAIVGLIASIALPLIADHTKRYLLVPEEIYQSLASLPPSDGTPIGLVRNRIKQIKNDDGINEAERAIKYAQELKRLNKLTRDEEERPVGVKLENLSDVVDAMPKPVNVKRPIVVATRRHLKVGRARKENVEQLEDDDDDDDNDETPKPSSSNKRQPTQTEILKLIYKNAQSLGVSEEGQVLRAGGRPFITSSVYDIVSHLLNKDKRAQNKEPTAFKEFVERAKQNPQLTIIMDLKKLRLLEFLYKDLSSPVAFTSVEPLLKEARKNQPKINRTDVQNYLATQRTYTLHRQAKRRYRRLPTLAPGLHTEWQADLAIFDRLGKQNRGYKYLLVCIDTLSRQVFVEPVKTKTSANMINAFKHIFKRSKYIPWKVLTDQGKEFTARAVQQFFRTKDVEHFCMLTSPQFHAGMAERANRSIKERLYRYFTEHNTYKWIGVVQDIVCAINHSQNSSIGMRPVDVNFKNAEALRQKLHDAAENVVRRQPKYRVGDRVRIEKYKHVFQKGYLPRFSNELFTVAEVHSERSPVVYRLRDDNNEVISGWFYANDLCKTLEKKQQKMRNTLRNTRGELCEIRFLPLEEAERPDLVLETLIQHLLDRVLEGHPPPMLVGLQLHPPGFDRPYVIRLRPPEQNNAAALAAAIERLNEQSAAGIDLLAGTTITKVLAVWPLEPIRADAQRGGGCDFDAEHHVSNTVQSLVRVVNPNDRHCLARSVLLGLRDREARQPNGGGRDAFAAYAGRQDEHGAQAVDLLRNAGLPVDKQTYTLEDVEQLQQWINNMNGIGQIRLVVFEKEQEYRIVFKGDGMAARFNLCLLLERGHFNYVGRIEQLFKVPNYCIDCERRADARYHATGCKAVCRLCLQFGAGFPCQPEQMPNGGSSSRRCDHCGFVFPNDNCYNYHLANMAPVPLDGRGQRQRQPICQWRRFCRACGRVAYANNHRCAPLHRPAGPIDCRRCHGRHTLDEPCFIQPLFDRPARQNNNLNDENDDDDDNDDPVLDDDEADDELPLRLCFFDAETSQERPLQLNNQIAQKHVPLLIVAEVICMPCIHAGISIHDGHGQRAPDCVCGTARGQQMRQWSSPPFVNGPGDNTVPPNGAPTFNQRRFYFHSFDNEANDPIEQFLLFLMKHGSKKAHTVCIAHNGGKYDFHLVLEALHRRSIPPKRLCTTGLKIYSMKLRGCHQRRVTFKDSINYFFCELDALVKSFDLPQHLATVKPFFPYLYIQRQHLLQRLNGLPAIEYYSPDTMKVEKRGKFLQWHGDNDADSNFQLREQLIMYCVNDVAILRESVLRFQQLIGEHTQGLDPFLCASTAAGLALATLRRCFLPANRLVHSPEGGYLRGRRASAESRRYIRFFELENEGAQVQCADWSIGEAHIEDSGYRVDGLWRREPPLLPLAIEWMGCFYHGCPECFPDRQQKLAAGRTAEDLYERTMRRLFELENQHGCELHVIWGCQWKERLRRDHELKQRYEAVFTPCPLDPRNDALRGGRTEPFKLHHVCADDEEVLCIDIVSLYPYVMKVNPFPVGNPRVLTREVLLHPPTAPLPWTCPENNTFRGLLLVRVLAPRNIRVPLLGYRTKDERFTFPLCGLCADRRQQRPCRHGDDKRSWVCAYTHVELNKALQLGYVVTDLFEVWDYAEWDDTLFSSYVNSFVGLKVQASGWPEGCDTEEQRQAFVAEFLRTEGIHLDPTKVAFNPGLRLIAKTLANSLWGKLAQRVGHTEIQYTRTPAEFHKLLDDPTYDKLDFVHVSDHMDRVVVRKRPEFAKAPLTNCLPVAIFVTSYARLHLYGYMEQVLALNNAELLYCDTDSIYYVNKIGAPCVPEGEALGQMKREHVDRRIVEFVAGGPKNYGIRHTARDGTDERANLKIRSFRLSYATQQLINFDAMKELTLSTYNIDGPIDDVIDNDDLFVYGGGAHRAIRVSFPQIDRNIQADLFTREAHKDYRPFYAKGRVRPGMQTRPFGYIEDAPQPMNVEQHAQPPPPVRRKRTLIEADPNQPGHSRWF</sequence>
<dbReference type="PROSITE" id="PS50994">
    <property type="entry name" value="INTEGRASE"/>
    <property type="match status" value="1"/>
</dbReference>
<gene>
    <name evidence="11" type="ORF">niasHT_025199</name>
</gene>
<name>A0ABD2JLK1_9BILA</name>
<feature type="region of interest" description="Disordered" evidence="9">
    <location>
        <begin position="390"/>
        <end position="423"/>
    </location>
</feature>
<dbReference type="InterPro" id="IPR027417">
    <property type="entry name" value="P-loop_NTPase"/>
</dbReference>
<dbReference type="InterPro" id="IPR012337">
    <property type="entry name" value="RNaseH-like_sf"/>
</dbReference>
<keyword evidence="4" id="KW-0548">Nucleotidyltransferase</keyword>
<dbReference type="InterPro" id="IPR004868">
    <property type="entry name" value="DNA-dir_DNA_pol_B_mt/vir"/>
</dbReference>
<dbReference type="Proteomes" id="UP001620626">
    <property type="component" value="Unassembled WGS sequence"/>
</dbReference>
<evidence type="ECO:0000256" key="7">
    <source>
        <dbReference type="ARBA" id="ARBA00023125"/>
    </source>
</evidence>
<proteinExistence type="inferred from homology"/>
<evidence type="ECO:0000256" key="2">
    <source>
        <dbReference type="ARBA" id="ARBA00012417"/>
    </source>
</evidence>
<evidence type="ECO:0000256" key="5">
    <source>
        <dbReference type="ARBA" id="ARBA00022705"/>
    </source>
</evidence>
<evidence type="ECO:0000313" key="12">
    <source>
        <dbReference type="Proteomes" id="UP001620626"/>
    </source>
</evidence>
<comment type="caution">
    <text evidence="11">The sequence shown here is derived from an EMBL/GenBank/DDBJ whole genome shotgun (WGS) entry which is preliminary data.</text>
</comment>